<dbReference type="Gene3D" id="3.40.50.1000">
    <property type="entry name" value="HAD superfamily/HAD-like"/>
    <property type="match status" value="1"/>
</dbReference>
<dbReference type="Proteomes" id="UP001485043">
    <property type="component" value="Unassembled WGS sequence"/>
</dbReference>
<dbReference type="InterPro" id="IPR036412">
    <property type="entry name" value="HAD-like_sf"/>
</dbReference>
<evidence type="ECO:0000256" key="2">
    <source>
        <dbReference type="ARBA" id="ARBA00022801"/>
    </source>
</evidence>
<gene>
    <name evidence="3" type="ORF">WJX84_001860</name>
</gene>
<dbReference type="Gene3D" id="1.10.150.240">
    <property type="entry name" value="Putative phosphatase, domain 2"/>
    <property type="match status" value="1"/>
</dbReference>
<dbReference type="GO" id="GO:0046872">
    <property type="term" value="F:metal ion binding"/>
    <property type="evidence" value="ECO:0007669"/>
    <property type="project" value="UniProtKB-KW"/>
</dbReference>
<dbReference type="AlphaFoldDB" id="A0AAW1RXQ5"/>
<sequence length="297" mass="32171">MCVPRQRTASHSNKTTAALFFRLSSRPGSQIVRSQPKAASRRPSRCQAAGLDFDALLFDCDGVLCDTEAEGHRVAFNQAFQQKGLEVTWPLHLYGELLETGGGKERMTRHFTDLEKNGEGPFSSKGEGDRQALVKELHLLKTDIFMEMVEGGAMPLRPGILRLVKEANDVGLKIAVCSTSNEKAVSKIVEVLILPSVKANIQVFAGDVVPKKKPDPAIYNLAAKELGLEPSRCVVVEDSFIGLKAAKAAGMRCIVTRSSYTKSEDFQAADAVVDELGATEGIALQDLTVSGLAKLRQ</sequence>
<dbReference type="InterPro" id="IPR006439">
    <property type="entry name" value="HAD-SF_hydro_IA"/>
</dbReference>
<dbReference type="SFLD" id="SFLDG01135">
    <property type="entry name" value="C1.5.6:_HAD__Beta-PGM__Phospha"/>
    <property type="match status" value="1"/>
</dbReference>
<dbReference type="SFLD" id="SFLDS00003">
    <property type="entry name" value="Haloacid_Dehalogenase"/>
    <property type="match status" value="1"/>
</dbReference>
<dbReference type="GO" id="GO:0016787">
    <property type="term" value="F:hydrolase activity"/>
    <property type="evidence" value="ECO:0007669"/>
    <property type="project" value="UniProtKB-KW"/>
</dbReference>
<dbReference type="InterPro" id="IPR023214">
    <property type="entry name" value="HAD_sf"/>
</dbReference>
<dbReference type="SFLD" id="SFLDG01129">
    <property type="entry name" value="C1.5:_HAD__Beta-PGM__Phosphata"/>
    <property type="match status" value="1"/>
</dbReference>
<organism evidence="3 4">
    <name type="scientific">Apatococcus fuscideae</name>
    <dbReference type="NCBI Taxonomy" id="2026836"/>
    <lineage>
        <taxon>Eukaryota</taxon>
        <taxon>Viridiplantae</taxon>
        <taxon>Chlorophyta</taxon>
        <taxon>core chlorophytes</taxon>
        <taxon>Trebouxiophyceae</taxon>
        <taxon>Chlorellales</taxon>
        <taxon>Chlorellaceae</taxon>
        <taxon>Apatococcus</taxon>
    </lineage>
</organism>
<evidence type="ECO:0000313" key="4">
    <source>
        <dbReference type="Proteomes" id="UP001485043"/>
    </source>
</evidence>
<dbReference type="FunFam" id="3.40.50.1000:FF:000036">
    <property type="entry name" value="HAD family hydrolase"/>
    <property type="match status" value="1"/>
</dbReference>
<keyword evidence="4" id="KW-1185">Reference proteome</keyword>
<dbReference type="PANTHER" id="PTHR42896">
    <property type="entry name" value="XYLULOSE-1,5-BISPHOSPHATE (XUBP) PHOSPHATASE"/>
    <property type="match status" value="1"/>
</dbReference>
<keyword evidence="2" id="KW-0378">Hydrolase</keyword>
<dbReference type="NCBIfam" id="TIGR01509">
    <property type="entry name" value="HAD-SF-IA-v3"/>
    <property type="match status" value="1"/>
</dbReference>
<name>A0AAW1RXQ5_9CHLO</name>
<dbReference type="EMBL" id="JALJOV010001892">
    <property type="protein sequence ID" value="KAK9838583.1"/>
    <property type="molecule type" value="Genomic_DNA"/>
</dbReference>
<accession>A0AAW1RXQ5</accession>
<evidence type="ECO:0000313" key="3">
    <source>
        <dbReference type="EMBL" id="KAK9838583.1"/>
    </source>
</evidence>
<dbReference type="InterPro" id="IPR044999">
    <property type="entry name" value="CbbY-like"/>
</dbReference>
<dbReference type="Pfam" id="PF00702">
    <property type="entry name" value="Hydrolase"/>
    <property type="match status" value="1"/>
</dbReference>
<proteinExistence type="predicted"/>
<dbReference type="PANTHER" id="PTHR42896:SF2">
    <property type="entry name" value="CBBY-LIKE PROTEIN"/>
    <property type="match status" value="1"/>
</dbReference>
<reference evidence="3 4" key="1">
    <citation type="journal article" date="2024" name="Nat. Commun.">
        <title>Phylogenomics reveals the evolutionary origins of lichenization in chlorophyte algae.</title>
        <authorList>
            <person name="Puginier C."/>
            <person name="Libourel C."/>
            <person name="Otte J."/>
            <person name="Skaloud P."/>
            <person name="Haon M."/>
            <person name="Grisel S."/>
            <person name="Petersen M."/>
            <person name="Berrin J.G."/>
            <person name="Delaux P.M."/>
            <person name="Dal Grande F."/>
            <person name="Keller J."/>
        </authorList>
    </citation>
    <scope>NUCLEOTIDE SEQUENCE [LARGE SCALE GENOMIC DNA]</scope>
    <source>
        <strain evidence="3 4">SAG 2523</strain>
    </source>
</reference>
<dbReference type="InterPro" id="IPR023198">
    <property type="entry name" value="PGP-like_dom2"/>
</dbReference>
<protein>
    <submittedName>
        <fullName evidence="3">Uncharacterized protein</fullName>
    </submittedName>
</protein>
<keyword evidence="1" id="KW-0479">Metal-binding</keyword>
<evidence type="ECO:0000256" key="1">
    <source>
        <dbReference type="ARBA" id="ARBA00022723"/>
    </source>
</evidence>
<dbReference type="SUPFAM" id="SSF56784">
    <property type="entry name" value="HAD-like"/>
    <property type="match status" value="1"/>
</dbReference>
<dbReference type="SFLD" id="SFLDF00035">
    <property type="entry name" value="phosphoglycolate_phosphatase"/>
    <property type="match status" value="1"/>
</dbReference>
<comment type="caution">
    <text evidence="3">The sequence shown here is derived from an EMBL/GenBank/DDBJ whole genome shotgun (WGS) entry which is preliminary data.</text>
</comment>